<reference evidence="2 3" key="1">
    <citation type="submission" date="2018-10" db="EMBL/GenBank/DDBJ databases">
        <title>Natronolimnobius sp. XQ-INN 246 isolated from Inner Mongolia Autonomous Region of China.</title>
        <authorList>
            <person name="Xue Q."/>
        </authorList>
    </citation>
    <scope>NUCLEOTIDE SEQUENCE [LARGE SCALE GENOMIC DNA]</scope>
    <source>
        <strain evidence="2 3">XQ-INN 246</strain>
    </source>
</reference>
<dbReference type="RefSeq" id="WP_141464187.1">
    <property type="nucleotide sequence ID" value="NZ_RBZW01000021.1"/>
</dbReference>
<keyword evidence="1" id="KW-0472">Membrane</keyword>
<dbReference type="Pfam" id="PF13197">
    <property type="entry name" value="DUF4013"/>
    <property type="match status" value="1"/>
</dbReference>
<proteinExistence type="predicted"/>
<feature type="transmembrane region" description="Helical" evidence="1">
    <location>
        <begin position="20"/>
        <end position="42"/>
    </location>
</feature>
<feature type="transmembrane region" description="Helical" evidence="1">
    <location>
        <begin position="182"/>
        <end position="206"/>
    </location>
</feature>
<comment type="caution">
    <text evidence="2">The sequence shown here is derived from an EMBL/GenBank/DDBJ whole genome shotgun (WGS) entry which is preliminary data.</text>
</comment>
<evidence type="ECO:0000313" key="3">
    <source>
        <dbReference type="Proteomes" id="UP000318864"/>
    </source>
</evidence>
<evidence type="ECO:0000313" key="2">
    <source>
        <dbReference type="EMBL" id="THE65160.1"/>
    </source>
</evidence>
<evidence type="ECO:0000256" key="1">
    <source>
        <dbReference type="SAM" id="Phobius"/>
    </source>
</evidence>
<dbReference type="EMBL" id="RBZW01000021">
    <property type="protein sequence ID" value="THE65160.1"/>
    <property type="molecule type" value="Genomic_DNA"/>
</dbReference>
<gene>
    <name evidence="2" type="ORF">D8Y22_08030</name>
</gene>
<accession>A0A4S3TNE8</accession>
<feature type="transmembrane region" description="Helical" evidence="1">
    <location>
        <begin position="74"/>
        <end position="97"/>
    </location>
</feature>
<dbReference type="OrthoDB" id="107590at2157"/>
<feature type="transmembrane region" description="Helical" evidence="1">
    <location>
        <begin position="109"/>
        <end position="132"/>
    </location>
</feature>
<feature type="transmembrane region" description="Helical" evidence="1">
    <location>
        <begin position="153"/>
        <end position="176"/>
    </location>
</feature>
<keyword evidence="1" id="KW-1133">Transmembrane helix</keyword>
<name>A0A4S3TNE8_9EURY</name>
<protein>
    <submittedName>
        <fullName evidence="2">DUF4013 domain-containing protein</fullName>
    </submittedName>
</protein>
<dbReference type="InterPro" id="IPR025098">
    <property type="entry name" value="DUF4013"/>
</dbReference>
<organism evidence="2 3">
    <name type="scientific">Salinadaptatus halalkaliphilus</name>
    <dbReference type="NCBI Taxonomy" id="2419781"/>
    <lineage>
        <taxon>Archaea</taxon>
        <taxon>Methanobacteriati</taxon>
        <taxon>Methanobacteriota</taxon>
        <taxon>Stenosarchaea group</taxon>
        <taxon>Halobacteria</taxon>
        <taxon>Halobacteriales</taxon>
        <taxon>Natrialbaceae</taxon>
        <taxon>Salinadaptatus</taxon>
    </lineage>
</organism>
<sequence length="232" mass="24138">MLSDAITYLKHSDDVWKTSILGGLFLLFSFLLIPLFLVWGYVVRVLDRTAHGDEDAPAFDDWGTLAIDGAKASVILFAYSLVVLVVGTVLVGGVLLATGGSPGSVGAAMLVLAGLLTVLAGLVALYAVPAALANFAGERRLSDGVDFEAIRPVLGTGTYAAGWLLALGILFVGSFVAGILAAIPFVGAVLGAILSFYALVSAYYVIGRTWADLHPVSIEDVPDDAVDERPAV</sequence>
<keyword evidence="3" id="KW-1185">Reference proteome</keyword>
<dbReference type="Proteomes" id="UP000318864">
    <property type="component" value="Unassembled WGS sequence"/>
</dbReference>
<keyword evidence="1" id="KW-0812">Transmembrane</keyword>
<dbReference type="AlphaFoldDB" id="A0A4S3TNE8"/>